<keyword evidence="3" id="KW-1185">Reference proteome</keyword>
<protein>
    <submittedName>
        <fullName evidence="2">RES domain-containing protein</fullName>
    </submittedName>
</protein>
<feature type="domain" description="RES" evidence="1">
    <location>
        <begin position="59"/>
        <end position="178"/>
    </location>
</feature>
<dbReference type="Pfam" id="PF08808">
    <property type="entry name" value="RES"/>
    <property type="match status" value="1"/>
</dbReference>
<dbReference type="EMBL" id="PYOP01000058">
    <property type="protein sequence ID" value="PSW90488.1"/>
    <property type="molecule type" value="Genomic_DNA"/>
</dbReference>
<dbReference type="InterPro" id="IPR014914">
    <property type="entry name" value="RES_dom"/>
</dbReference>
<sequence length="208" mass="23323">MTIKSEENHDDELNNQIEALTISKITASIILYPKNSKSYRLQLGDHNGSGVFFNPNGDHTRFGLMDGTNGSLYIAETPRTSMKEVFQEIPAIEVTDLDKYHMATLITEKDLQIVDLSRLAPKIPAKTHDVTSSNYKITQTIAKKISPHADGLRYISNVTLEPCFVLWNKDPLGKGVIRTKELTPLSMFEYNGELAEDILVNDLDIPVM</sequence>
<reference evidence="2 3" key="1">
    <citation type="submission" date="2018-03" db="EMBL/GenBank/DDBJ databases">
        <title>Whole genome sequencing of Histamine producing bacteria.</title>
        <authorList>
            <person name="Butler K."/>
        </authorList>
    </citation>
    <scope>NUCLEOTIDE SEQUENCE [LARGE SCALE GENOMIC DNA]</scope>
    <source>
        <strain evidence="2 3">ATCC 51761</strain>
    </source>
</reference>
<evidence type="ECO:0000313" key="2">
    <source>
        <dbReference type="EMBL" id="PSW90488.1"/>
    </source>
</evidence>
<dbReference type="Proteomes" id="UP000241190">
    <property type="component" value="Unassembled WGS sequence"/>
</dbReference>
<organism evidence="2 3">
    <name type="scientific">Photobacterium iliopiscarium</name>
    <dbReference type="NCBI Taxonomy" id="56192"/>
    <lineage>
        <taxon>Bacteria</taxon>
        <taxon>Pseudomonadati</taxon>
        <taxon>Pseudomonadota</taxon>
        <taxon>Gammaproteobacteria</taxon>
        <taxon>Vibrionales</taxon>
        <taxon>Vibrionaceae</taxon>
        <taxon>Photobacterium</taxon>
    </lineage>
</organism>
<evidence type="ECO:0000313" key="3">
    <source>
        <dbReference type="Proteomes" id="UP000241190"/>
    </source>
</evidence>
<dbReference type="RefSeq" id="WP_107180593.1">
    <property type="nucleotide sequence ID" value="NZ_PYOP01000058.1"/>
</dbReference>
<accession>A0ABX5GM41</accession>
<name>A0ABX5GM41_9GAMM</name>
<comment type="caution">
    <text evidence="2">The sequence shown here is derived from an EMBL/GenBank/DDBJ whole genome shotgun (WGS) entry which is preliminary data.</text>
</comment>
<proteinExistence type="predicted"/>
<gene>
    <name evidence="2" type="ORF">C9J52_19730</name>
</gene>
<evidence type="ECO:0000259" key="1">
    <source>
        <dbReference type="Pfam" id="PF08808"/>
    </source>
</evidence>